<sequence>MRMPSESPMAAQIRDAESLFRSKPISEIRNIEAATRKEIESKKQELRQLVGNRYRDLIDSADSIIAMKSSSESISSNISTVDAAIRSLSLSQTPNLRFDAARAPIYAAATRVKYLVDTPENIWGCLDESMLLEAAGRYLRAKVVHGTMNSSGDRDVMSRFPLLGHQWQIVESFRAQISQRSRERLVEQGLVAGAYADALAAVTTVDELTPAQVLALFLDSRRTWISQALGNPSSGSVPSLFCDVVKIIQLSLGQVGELFLQVFNDLPLFYKIILGSPPGTQLFGGIFNPDEEVRIWKFHRERLEAAMVMLEPDFIARACLDWLKRCGEEIGGKINGRYLIDAIESGEGLALAEKLIRDVLDGREALAGSLEWLRSVFGSEIESPWNRVRELVLKDDRDLWDEIFEGAFVNRMKDIVDLGFKDLSKAINVRDAVHAIVADPGARYDFEVYLKKHSTGGGVWFLEPNGRKAGPGFSVKGATGESDFRTCLDAYFGPEVSRIREVVDSRCESILDDLLHFLEAPSSSSRLKELAPYLQDKCYTSISIILKELEDEVRHLSIALGNNNARKDSQPPAIIVERSLFIGRLLFALRNHSSHIPLILGSPRLWAMTEMRMTMFGKGTGSSWHSKVAFDTLMPDSPRRQMGYSLRRQSSSAAPALFGVDDSASPKLDELNKTLRDLCIKAHSLWITWVSDELSVILSKDLEKDDALSVTTMFRGWEEMVIKQEQSNDGPLEMKIALPSMPSLYITAFLFQACQEIHKVGGHVLDKSILQNFAKSLLEKVVFIYGNFISSLDARLPQVSEKGVLQILLDLQFTVDILSGSKDLSSSGTDSNLKEDPTKNMLLKPSYRRKPAHIHTNSASEERVMSLIRTLSQRLDPIDWATYEPYLWENEKQSYQRYAVLFGFLVQLNRIYTNAVQKLPSNSESNILRCSSVPRFKYLPISAPVLSRGTTTSALSIPDDISSRSSWKAYSNGEFSPKLDLEDSSSFGVATPLFKSFMTQDLLATEKEIDPRSRSSASIVGHRYSDLIDSADSIIAMKFLLRIHLLQHLHRGCRYQIPSPSHKPPISDSTPPAPQFYACRHTRQVLVEHAGEPYGAVSDESMLLEAAGRYLRAKVVPRYHEISPATAT</sequence>
<gene>
    <name evidence="8" type="ORF">CKAN_01237700</name>
</gene>
<dbReference type="GO" id="GO:0015031">
    <property type="term" value="P:protein transport"/>
    <property type="evidence" value="ECO:0007669"/>
    <property type="project" value="UniProtKB-KW"/>
</dbReference>
<accession>A0A443NYL4</accession>
<evidence type="ECO:0000313" key="8">
    <source>
        <dbReference type="EMBL" id="RWR83617.1"/>
    </source>
</evidence>
<keyword evidence="9" id="KW-1185">Reference proteome</keyword>
<dbReference type="OrthoDB" id="46189at2759"/>
<dbReference type="InterPro" id="IPR033370">
    <property type="entry name" value="COG1"/>
</dbReference>
<dbReference type="Pfam" id="PF08700">
    <property type="entry name" value="VPS51_Exo84_N"/>
    <property type="match status" value="1"/>
</dbReference>
<evidence type="ECO:0000313" key="9">
    <source>
        <dbReference type="Proteomes" id="UP000283530"/>
    </source>
</evidence>
<protein>
    <recommendedName>
        <fullName evidence="3">Conserved oligomeric Golgi complex subunit 1</fullName>
    </recommendedName>
</protein>
<name>A0A443NYL4_9MAGN</name>
<dbReference type="Proteomes" id="UP000283530">
    <property type="component" value="Unassembled WGS sequence"/>
</dbReference>
<evidence type="ECO:0000256" key="4">
    <source>
        <dbReference type="ARBA" id="ARBA00022448"/>
    </source>
</evidence>
<dbReference type="PANTHER" id="PTHR31658:SF0">
    <property type="entry name" value="CONSERVED OLIGOMERIC GOLGI COMPLEX SUBUNIT 1"/>
    <property type="match status" value="1"/>
</dbReference>
<comment type="similarity">
    <text evidence="2">Belongs to the COG1 family.</text>
</comment>
<keyword evidence="6" id="KW-0333">Golgi apparatus</keyword>
<keyword evidence="5" id="KW-0653">Protein transport</keyword>
<evidence type="ECO:0000256" key="2">
    <source>
        <dbReference type="ARBA" id="ARBA00006653"/>
    </source>
</evidence>
<dbReference type="GO" id="GO:0000139">
    <property type="term" value="C:Golgi membrane"/>
    <property type="evidence" value="ECO:0007669"/>
    <property type="project" value="UniProtKB-SubCell"/>
</dbReference>
<organism evidence="8 9">
    <name type="scientific">Cinnamomum micranthum f. kanehirae</name>
    <dbReference type="NCBI Taxonomy" id="337451"/>
    <lineage>
        <taxon>Eukaryota</taxon>
        <taxon>Viridiplantae</taxon>
        <taxon>Streptophyta</taxon>
        <taxon>Embryophyta</taxon>
        <taxon>Tracheophyta</taxon>
        <taxon>Spermatophyta</taxon>
        <taxon>Magnoliopsida</taxon>
        <taxon>Magnoliidae</taxon>
        <taxon>Laurales</taxon>
        <taxon>Lauraceae</taxon>
        <taxon>Cinnamomum</taxon>
    </lineage>
</organism>
<dbReference type="GO" id="GO:0006891">
    <property type="term" value="P:intra-Golgi vesicle-mediated transport"/>
    <property type="evidence" value="ECO:0007669"/>
    <property type="project" value="InterPro"/>
</dbReference>
<evidence type="ECO:0000256" key="1">
    <source>
        <dbReference type="ARBA" id="ARBA00004395"/>
    </source>
</evidence>
<evidence type="ECO:0000256" key="3">
    <source>
        <dbReference type="ARBA" id="ARBA00020978"/>
    </source>
</evidence>
<reference evidence="8 9" key="1">
    <citation type="journal article" date="2019" name="Nat. Plants">
        <title>Stout camphor tree genome fills gaps in understanding of flowering plant genome evolution.</title>
        <authorList>
            <person name="Chaw S.M."/>
            <person name="Liu Y.C."/>
            <person name="Wu Y.W."/>
            <person name="Wang H.Y."/>
            <person name="Lin C.I."/>
            <person name="Wu C.S."/>
            <person name="Ke H.M."/>
            <person name="Chang L.Y."/>
            <person name="Hsu C.Y."/>
            <person name="Yang H.T."/>
            <person name="Sudianto E."/>
            <person name="Hsu M.H."/>
            <person name="Wu K.P."/>
            <person name="Wang L.N."/>
            <person name="Leebens-Mack J.H."/>
            <person name="Tsai I.J."/>
        </authorList>
    </citation>
    <scope>NUCLEOTIDE SEQUENCE [LARGE SCALE GENOMIC DNA]</scope>
    <source>
        <strain evidence="9">cv. Chaw 1501</strain>
        <tissue evidence="8">Young leaves</tissue>
    </source>
</reference>
<dbReference type="PANTHER" id="PTHR31658">
    <property type="entry name" value="CONSERVED OLIGOMERIC GOLGI COMPLEX SUBUNIT 1"/>
    <property type="match status" value="1"/>
</dbReference>
<keyword evidence="4" id="KW-0813">Transport</keyword>
<evidence type="ECO:0000256" key="5">
    <source>
        <dbReference type="ARBA" id="ARBA00022927"/>
    </source>
</evidence>
<comment type="caution">
    <text evidence="8">The sequence shown here is derived from an EMBL/GenBank/DDBJ whole genome shotgun (WGS) entry which is preliminary data.</text>
</comment>
<evidence type="ECO:0000256" key="7">
    <source>
        <dbReference type="ARBA" id="ARBA00023136"/>
    </source>
</evidence>
<dbReference type="AlphaFoldDB" id="A0A443NYL4"/>
<evidence type="ECO:0000256" key="6">
    <source>
        <dbReference type="ARBA" id="ARBA00023034"/>
    </source>
</evidence>
<dbReference type="EMBL" id="QPKB01000004">
    <property type="protein sequence ID" value="RWR83617.1"/>
    <property type="molecule type" value="Genomic_DNA"/>
</dbReference>
<comment type="subcellular location">
    <subcellularLocation>
        <location evidence="1">Golgi apparatus membrane</location>
        <topology evidence="1">Peripheral membrane protein</topology>
    </subcellularLocation>
</comment>
<keyword evidence="7" id="KW-0472">Membrane</keyword>
<dbReference type="STRING" id="337451.A0A443NYL4"/>
<dbReference type="GO" id="GO:0017119">
    <property type="term" value="C:Golgi transport complex"/>
    <property type="evidence" value="ECO:0007669"/>
    <property type="project" value="InterPro"/>
</dbReference>
<proteinExistence type="inferred from homology"/>